<proteinExistence type="predicted"/>
<gene>
    <name evidence="3" type="ORF">FDT66_02770</name>
</gene>
<dbReference type="AlphaFoldDB" id="A0A5S3NB28"/>
<dbReference type="OrthoDB" id="1441381at2"/>
<evidence type="ECO:0000256" key="1">
    <source>
        <dbReference type="PROSITE-ProRule" id="PRU00110"/>
    </source>
</evidence>
<sequence length="105" mass="12272">METPNLNYVREISGGDKDFEASMLSILKAEFPLEFLTLKKNFENNNFEQVSLDIHKIKHKISMLGMKKSFELASELERNIKNGDLEQYNKFVDVLNRINVYLNTK</sequence>
<dbReference type="RefSeq" id="WP_138534614.1">
    <property type="nucleotide sequence ID" value="NZ_VANR01000001.1"/>
</dbReference>
<dbReference type="SUPFAM" id="SSF47226">
    <property type="entry name" value="Histidine-containing phosphotransfer domain, HPT domain"/>
    <property type="match status" value="1"/>
</dbReference>
<dbReference type="GO" id="GO:0000160">
    <property type="term" value="P:phosphorelay signal transduction system"/>
    <property type="evidence" value="ECO:0007669"/>
    <property type="project" value="InterPro"/>
</dbReference>
<dbReference type="Pfam" id="PF01627">
    <property type="entry name" value="Hpt"/>
    <property type="match status" value="1"/>
</dbReference>
<evidence type="ECO:0000313" key="4">
    <source>
        <dbReference type="Proteomes" id="UP000307140"/>
    </source>
</evidence>
<dbReference type="Gene3D" id="1.20.120.160">
    <property type="entry name" value="HPT domain"/>
    <property type="match status" value="1"/>
</dbReference>
<dbReference type="InterPro" id="IPR008207">
    <property type="entry name" value="Sig_transdc_His_kin_Hpt_dom"/>
</dbReference>
<feature type="domain" description="HPt" evidence="2">
    <location>
        <begin position="16"/>
        <end position="105"/>
    </location>
</feature>
<reference evidence="3 4" key="1">
    <citation type="submission" date="2019-05" db="EMBL/GenBank/DDBJ databases">
        <title>Polaribacter aestuariivivens sp. nov., isolated from a tidal flat.</title>
        <authorList>
            <person name="Yoon J.-H."/>
        </authorList>
    </citation>
    <scope>NUCLEOTIDE SEQUENCE [LARGE SCALE GENOMIC DNA]</scope>
    <source>
        <strain evidence="3 4">DBTF-3</strain>
    </source>
</reference>
<dbReference type="PROSITE" id="PS50894">
    <property type="entry name" value="HPT"/>
    <property type="match status" value="1"/>
</dbReference>
<accession>A0A5S3NB28</accession>
<dbReference type="Proteomes" id="UP000307140">
    <property type="component" value="Unassembled WGS sequence"/>
</dbReference>
<feature type="modified residue" description="Phosphohistidine" evidence="1">
    <location>
        <position position="55"/>
    </location>
</feature>
<dbReference type="EMBL" id="VANR01000001">
    <property type="protein sequence ID" value="TMM32403.1"/>
    <property type="molecule type" value="Genomic_DNA"/>
</dbReference>
<dbReference type="InterPro" id="IPR036641">
    <property type="entry name" value="HPT_dom_sf"/>
</dbReference>
<organism evidence="3 4">
    <name type="scientific">Polaribacter aestuariivivens</name>
    <dbReference type="NCBI Taxonomy" id="2304626"/>
    <lineage>
        <taxon>Bacteria</taxon>
        <taxon>Pseudomonadati</taxon>
        <taxon>Bacteroidota</taxon>
        <taxon>Flavobacteriia</taxon>
        <taxon>Flavobacteriales</taxon>
        <taxon>Flavobacteriaceae</taxon>
    </lineage>
</organism>
<evidence type="ECO:0000313" key="3">
    <source>
        <dbReference type="EMBL" id="TMM32403.1"/>
    </source>
</evidence>
<keyword evidence="4" id="KW-1185">Reference proteome</keyword>
<protein>
    <submittedName>
        <fullName evidence="3">Hpt domain-containing protein</fullName>
    </submittedName>
</protein>
<dbReference type="GO" id="GO:0004672">
    <property type="term" value="F:protein kinase activity"/>
    <property type="evidence" value="ECO:0007669"/>
    <property type="project" value="UniProtKB-ARBA"/>
</dbReference>
<evidence type="ECO:0000259" key="2">
    <source>
        <dbReference type="PROSITE" id="PS50894"/>
    </source>
</evidence>
<comment type="caution">
    <text evidence="3">The sequence shown here is derived from an EMBL/GenBank/DDBJ whole genome shotgun (WGS) entry which is preliminary data.</text>
</comment>
<name>A0A5S3NB28_9FLAO</name>
<keyword evidence="1" id="KW-0597">Phosphoprotein</keyword>